<dbReference type="AlphaFoldDB" id="A0A973VWT0"/>
<comment type="caution">
    <text evidence="1">The sequence shown here is derived from an EMBL/GenBank/DDBJ whole genome shotgun (WGS) entry which is preliminary data.</text>
</comment>
<name>A0A973VWT0_9BRAD</name>
<organism evidence="1">
    <name type="scientific">Bradyrhizobium septentrionale</name>
    <dbReference type="NCBI Taxonomy" id="1404411"/>
    <lineage>
        <taxon>Bacteria</taxon>
        <taxon>Pseudomonadati</taxon>
        <taxon>Pseudomonadota</taxon>
        <taxon>Alphaproteobacteria</taxon>
        <taxon>Hyphomicrobiales</taxon>
        <taxon>Nitrobacteraceae</taxon>
        <taxon>Bradyrhizobium</taxon>
    </lineage>
</organism>
<reference evidence="1" key="1">
    <citation type="submission" date="2020-06" db="EMBL/GenBank/DDBJ databases">
        <title>Whole Genome Sequence of Bradyrhizobium sp. Strain 1S1.</title>
        <authorList>
            <person name="Bromfield E.S.P."/>
            <person name="Cloutier S."/>
        </authorList>
    </citation>
    <scope>NUCLEOTIDE SEQUENCE [LARGE SCALE GENOMIC DNA]</scope>
    <source>
        <strain evidence="1">1S1</strain>
    </source>
</reference>
<accession>A0A973VWT0</accession>
<dbReference type="EMBL" id="JAAOLE020000001">
    <property type="protein sequence ID" value="NVI43492.1"/>
    <property type="molecule type" value="Genomic_DNA"/>
</dbReference>
<sequence length="150" mass="16320">MSGTYYADDLGSAVHYALETTHAIAVCPFHLDQTIRIGDDAAERHAFARARKIVRRDGTTWQGDALRKEFGCQLGKAADRYCPRCVLKDDPGQGHGLFGSNPPGPASGYGYEYAMPGPHDEPQLACEGCRDLVTLEKAKLREQPAAIVNS</sequence>
<gene>
    <name evidence="1" type="ORF">HAP48_010995</name>
</gene>
<proteinExistence type="predicted"/>
<evidence type="ECO:0000313" key="1">
    <source>
        <dbReference type="EMBL" id="NVI43492.1"/>
    </source>
</evidence>
<protein>
    <submittedName>
        <fullName evidence="1">Uncharacterized protein</fullName>
    </submittedName>
</protein>
<dbReference type="RefSeq" id="WP_175612290.1">
    <property type="nucleotide sequence ID" value="NZ_CP088285.1"/>
</dbReference>